<dbReference type="Proteomes" id="UP000274920">
    <property type="component" value="Unassembled WGS sequence"/>
</dbReference>
<evidence type="ECO:0000313" key="5">
    <source>
        <dbReference type="EMBL" id="RRK34479.1"/>
    </source>
</evidence>
<keyword evidence="4" id="KW-0472">Membrane</keyword>
<evidence type="ECO:0000256" key="2">
    <source>
        <dbReference type="ARBA" id="ARBA00008404"/>
    </source>
</evidence>
<keyword evidence="4" id="KW-1133">Transmembrane helix</keyword>
<dbReference type="PANTHER" id="PTHR34703">
    <property type="entry name" value="ANTIPORTER SUBUNIT MNHG2-RELATED"/>
    <property type="match status" value="1"/>
</dbReference>
<dbReference type="Pfam" id="PF03334">
    <property type="entry name" value="PhaG_MnhG_YufB"/>
    <property type="match status" value="1"/>
</dbReference>
<dbReference type="GO" id="GO:0015385">
    <property type="term" value="F:sodium:proton antiporter activity"/>
    <property type="evidence" value="ECO:0007669"/>
    <property type="project" value="TreeGrafter"/>
</dbReference>
<keyword evidence="6" id="KW-1185">Reference proteome</keyword>
<dbReference type="RefSeq" id="WP_125129599.1">
    <property type="nucleotide sequence ID" value="NZ_RHJS01000002.1"/>
</dbReference>
<dbReference type="EMBL" id="RHJS01000002">
    <property type="protein sequence ID" value="RRK34479.1"/>
    <property type="molecule type" value="Genomic_DNA"/>
</dbReference>
<proteinExistence type="inferred from homology"/>
<evidence type="ECO:0000313" key="6">
    <source>
        <dbReference type="Proteomes" id="UP000274920"/>
    </source>
</evidence>
<evidence type="ECO:0000256" key="4">
    <source>
        <dbReference type="SAM" id="Phobius"/>
    </source>
</evidence>
<sequence>MILIEWLQFILGVSFLLAGLGVFTVQVFGVFKFDYVLNRMHAAAMGDTLGIGISLVGLIILSGWNFASLKMALIIIFLWNASPVSSHLIARLEATTNPHLERCCEMEEGITEHLWDEDQREIIYADRDKADRNKTDRAQIDRSKTDRDKADQAQTDRGKTDQHKVDPVKSNRDKAREES</sequence>
<keyword evidence="4" id="KW-0812">Transmembrane</keyword>
<organism evidence="5 6">
    <name type="scientific">Schaedlerella arabinosiphila</name>
    <dbReference type="NCBI Taxonomy" id="2044587"/>
    <lineage>
        <taxon>Bacteria</taxon>
        <taxon>Bacillati</taxon>
        <taxon>Bacillota</taxon>
        <taxon>Clostridia</taxon>
        <taxon>Lachnospirales</taxon>
        <taxon>Lachnospiraceae</taxon>
        <taxon>Schaedlerella</taxon>
    </lineage>
</organism>
<feature type="transmembrane region" description="Helical" evidence="4">
    <location>
        <begin position="6"/>
        <end position="31"/>
    </location>
</feature>
<evidence type="ECO:0000256" key="3">
    <source>
        <dbReference type="SAM" id="MobiDB-lite"/>
    </source>
</evidence>
<comment type="caution">
    <text evidence="5">The sequence shown here is derived from an EMBL/GenBank/DDBJ whole genome shotgun (WGS) entry which is preliminary data.</text>
</comment>
<comment type="subcellular location">
    <subcellularLocation>
        <location evidence="1">Membrane</location>
        <topology evidence="1">Multi-pass membrane protein</topology>
    </subcellularLocation>
</comment>
<protein>
    <submittedName>
        <fullName evidence="5">Cation:proton antiporter</fullName>
    </submittedName>
</protein>
<feature type="transmembrane region" description="Helical" evidence="4">
    <location>
        <begin position="43"/>
        <end position="65"/>
    </location>
</feature>
<gene>
    <name evidence="5" type="ORF">EBB54_26435</name>
</gene>
<evidence type="ECO:0000256" key="1">
    <source>
        <dbReference type="ARBA" id="ARBA00004141"/>
    </source>
</evidence>
<dbReference type="InterPro" id="IPR005133">
    <property type="entry name" value="PhaG_MnhG_YufB"/>
</dbReference>
<dbReference type="PANTHER" id="PTHR34703:SF1">
    <property type="entry name" value="ANTIPORTER SUBUNIT MNHG2-RELATED"/>
    <property type="match status" value="1"/>
</dbReference>
<name>A0A426DNU6_9FIRM</name>
<dbReference type="AlphaFoldDB" id="A0A426DNU6"/>
<accession>A0A426DNU6</accession>
<feature type="region of interest" description="Disordered" evidence="3">
    <location>
        <begin position="126"/>
        <end position="179"/>
    </location>
</feature>
<reference evidence="5" key="1">
    <citation type="submission" date="2018-10" db="EMBL/GenBank/DDBJ databases">
        <title>Schaedlerella arabinophila gen. nov. sp. nov., isolated from the mouse intestinal tract and comparative analysis with the genome of the closely related altered Schaedler flora strain ASF502.</title>
        <authorList>
            <person name="Miyake S."/>
            <person name="Soh M."/>
            <person name="Seedorf H."/>
        </authorList>
    </citation>
    <scope>NUCLEOTIDE SEQUENCE [LARGE SCALE GENOMIC DNA]</scope>
    <source>
        <strain evidence="5">DSM 106076</strain>
    </source>
</reference>
<comment type="similarity">
    <text evidence="2">Belongs to the CPA3 antiporters (TC 2.A.63) subunit G family.</text>
</comment>